<comment type="caution">
    <text evidence="1">The sequence shown here is derived from an EMBL/GenBank/DDBJ whole genome shotgun (WGS) entry which is preliminary data.</text>
</comment>
<keyword evidence="2" id="KW-1185">Reference proteome</keyword>
<evidence type="ECO:0000313" key="2">
    <source>
        <dbReference type="Proteomes" id="UP001269061"/>
    </source>
</evidence>
<proteinExistence type="predicted"/>
<dbReference type="RefSeq" id="WP_311815804.1">
    <property type="nucleotide sequence ID" value="NZ_JARQAZ010000007.1"/>
</dbReference>
<dbReference type="Proteomes" id="UP001269061">
    <property type="component" value="Unassembled WGS sequence"/>
</dbReference>
<gene>
    <name evidence="1" type="ORF">P7H46_09000</name>
</gene>
<name>A0ABU3FIT0_9ENTE</name>
<evidence type="ECO:0000313" key="1">
    <source>
        <dbReference type="EMBL" id="MDT2770974.1"/>
    </source>
</evidence>
<accession>A0ABU3FIT0</accession>
<protein>
    <submittedName>
        <fullName evidence="1">Uncharacterized protein</fullName>
    </submittedName>
</protein>
<organism evidence="1 2">
    <name type="scientific">Enterococcus pseudoavium</name>
    <dbReference type="NCBI Taxonomy" id="44007"/>
    <lineage>
        <taxon>Bacteria</taxon>
        <taxon>Bacillati</taxon>
        <taxon>Bacillota</taxon>
        <taxon>Bacilli</taxon>
        <taxon>Lactobacillales</taxon>
        <taxon>Enterococcaceae</taxon>
        <taxon>Enterococcus</taxon>
    </lineage>
</organism>
<dbReference type="EMBL" id="JARQAZ010000007">
    <property type="protein sequence ID" value="MDT2770974.1"/>
    <property type="molecule type" value="Genomic_DNA"/>
</dbReference>
<sequence length="78" mass="9082">MNNRHRRVERLRRQQVISSCKQYDVTPEMVEKLYKDVSEIVSNIVVGVGSAFIDIGKAFMDTGERWRSAGNLKRIKDR</sequence>
<reference evidence="1 2" key="1">
    <citation type="submission" date="2023-03" db="EMBL/GenBank/DDBJ databases">
        <authorList>
            <person name="Shen W."/>
            <person name="Cai J."/>
        </authorList>
    </citation>
    <scope>NUCLEOTIDE SEQUENCE [LARGE SCALE GENOMIC DNA]</scope>
    <source>
        <strain evidence="1 2">Y59</strain>
    </source>
</reference>